<feature type="region of interest" description="Disordered" evidence="5">
    <location>
        <begin position="1657"/>
        <end position="1681"/>
    </location>
</feature>
<evidence type="ECO:0000256" key="5">
    <source>
        <dbReference type="SAM" id="MobiDB-lite"/>
    </source>
</evidence>
<feature type="compositionally biased region" description="Low complexity" evidence="5">
    <location>
        <begin position="1061"/>
        <end position="1072"/>
    </location>
</feature>
<dbReference type="InterPro" id="IPR015943">
    <property type="entry name" value="WD40/YVTN_repeat-like_dom_sf"/>
</dbReference>
<dbReference type="Gene3D" id="2.130.10.10">
    <property type="entry name" value="YVTN repeat-like/Quinoprotein amine dehydrogenase"/>
    <property type="match status" value="1"/>
</dbReference>
<dbReference type="InterPro" id="IPR016024">
    <property type="entry name" value="ARM-type_fold"/>
</dbReference>
<feature type="region of interest" description="Disordered" evidence="5">
    <location>
        <begin position="867"/>
        <end position="904"/>
    </location>
</feature>
<feature type="region of interest" description="Disordered" evidence="5">
    <location>
        <begin position="257"/>
        <end position="294"/>
    </location>
</feature>
<dbReference type="PANTHER" id="PTHR12848">
    <property type="entry name" value="REGULATORY-ASSOCIATED PROTEIN OF MTOR"/>
    <property type="match status" value="1"/>
</dbReference>
<dbReference type="GO" id="GO:0031929">
    <property type="term" value="P:TOR signaling"/>
    <property type="evidence" value="ECO:0007669"/>
    <property type="project" value="InterPro"/>
</dbReference>
<feature type="region of interest" description="Disordered" evidence="5">
    <location>
        <begin position="1002"/>
        <end position="1029"/>
    </location>
</feature>
<dbReference type="InterPro" id="IPR011989">
    <property type="entry name" value="ARM-like"/>
</dbReference>
<dbReference type="EMBL" id="JANBPY010000373">
    <property type="protein sequence ID" value="KAJ1967223.1"/>
    <property type="molecule type" value="Genomic_DNA"/>
</dbReference>
<evidence type="ECO:0000256" key="3">
    <source>
        <dbReference type="ARBA" id="ARBA00022737"/>
    </source>
</evidence>
<dbReference type="InterPro" id="IPR001680">
    <property type="entry name" value="WD40_rpt"/>
</dbReference>
<dbReference type="GO" id="GO:0030307">
    <property type="term" value="P:positive regulation of cell growth"/>
    <property type="evidence" value="ECO:0007669"/>
    <property type="project" value="TreeGrafter"/>
</dbReference>
<evidence type="ECO:0000259" key="6">
    <source>
        <dbReference type="SMART" id="SM01302"/>
    </source>
</evidence>
<dbReference type="GO" id="GO:0009267">
    <property type="term" value="P:cellular response to starvation"/>
    <property type="evidence" value="ECO:0007669"/>
    <property type="project" value="TreeGrafter"/>
</dbReference>
<dbReference type="SUPFAM" id="SSF48371">
    <property type="entry name" value="ARM repeat"/>
    <property type="match status" value="1"/>
</dbReference>
<dbReference type="GO" id="GO:0005737">
    <property type="term" value="C:cytoplasm"/>
    <property type="evidence" value="ECO:0007669"/>
    <property type="project" value="TreeGrafter"/>
</dbReference>
<feature type="region of interest" description="Disordered" evidence="5">
    <location>
        <begin position="955"/>
        <end position="990"/>
    </location>
</feature>
<dbReference type="PROSITE" id="PS00678">
    <property type="entry name" value="WD_REPEATS_1"/>
    <property type="match status" value="1"/>
</dbReference>
<evidence type="ECO:0000256" key="2">
    <source>
        <dbReference type="ARBA" id="ARBA00022574"/>
    </source>
</evidence>
<feature type="domain" description="Raptor N-terminal CASPase-like" evidence="6">
    <location>
        <begin position="82"/>
        <end position="235"/>
    </location>
</feature>
<reference evidence="7" key="1">
    <citation type="submission" date="2022-07" db="EMBL/GenBank/DDBJ databases">
        <title>Phylogenomic reconstructions and comparative analyses of Kickxellomycotina fungi.</title>
        <authorList>
            <person name="Reynolds N.K."/>
            <person name="Stajich J.E."/>
            <person name="Barry K."/>
            <person name="Grigoriev I.V."/>
            <person name="Crous P."/>
            <person name="Smith M.E."/>
        </authorList>
    </citation>
    <scope>NUCLEOTIDE SEQUENCE</scope>
    <source>
        <strain evidence="7">RSA 1196</strain>
    </source>
</reference>
<keyword evidence="2 4" id="KW-0853">WD repeat</keyword>
<dbReference type="GO" id="GO:0071230">
    <property type="term" value="P:cellular response to amino acid stimulus"/>
    <property type="evidence" value="ECO:0007669"/>
    <property type="project" value="TreeGrafter"/>
</dbReference>
<feature type="region of interest" description="Disordered" evidence="5">
    <location>
        <begin position="1"/>
        <end position="31"/>
    </location>
</feature>
<feature type="repeat" description="WD" evidence="4">
    <location>
        <begin position="1598"/>
        <end position="1620"/>
    </location>
</feature>
<sequence length="1741" mass="191424">MESTLASQGSAGSHTTRGSGHSRNTTAKRVVVPQGTRIKDTDLLQTEESTYVDNYFTTRRYRHPYATLDRSFRLFDWRLVDKYHTYGAILAVCLRIGIDPPDITKPEVCAKLEAWIDPFAEPPNAALARIAQNLYKQYEFLNQNLRCKLLTDPTIEDTKRSTVHMRRQAKGGRILFHYNGHGVPKPTANGDIWVFNSNYTQYMPVSVQDIQIWLGSPGVFVYDCSAAGNILEAFVKHAKRKDIEWLAAVSAQTERDILGIPPPSGGASASTTSRSATDSHSRPSSKTPGLASLPHSHSVHFAACRGDENLPMSPHLPADVFTACMTTPVEMAMRWWIMRHGQLTEFNQAAVTMVPGEVNNRRTPLGEINWIFTAITDTIAWNTLPKEAFKKLFRHDMLIANLFRNFMFASRVMRYYGCHPMSYPELPSTHDHPLWEAFEHALDDCLGQLPDFYSASQNQLHYEYMPSDFFTFQLDSFETYLSYGAPQNLHPELLPIILQVLLSQLHRNRALRLLAEFLRFGRWAVNECLAVGIFPYVLKLISSSQMNSRGYLAAIWHAIISVDYSVRYDLLRSNAPTYFVELLMDENPNLLDMTPVTVAACRVHCLMLLTHLCRDFPEAQQACGQLEVLIPHMNTLLEPTNSTPTRQWACLLFSELGKNHMGNVHQAIQADLHEAIFPLLEDPVVEVRAAAVNALGAFFGPIVKTEHTVNIELIIAINLIGVAQDASPVVRKEVVIALSRYLKRYPEPFFTLAMESIQRRQQEAWSNVTSVKSGTGSRGTTGSPAVAGTRHKSTTGSSKRASLQSLSRQSSLRKPALSATQPSPYSNRTAGQLHFPGSNAEENASHHAVASPEVARSLALAIAQRTVGSHSDSVSTSGMGAMSEGHEDSTEANLSTGSHRGESDQVPNEAYLAIWRTILRLSSDPMADIAQLACLLVDFVVHPLIMAITAINSQGWSHKGPTPSNDSTDSLHSVSSTPGGYGPRQRSVSSHYAPLVSPTWSGSYQSTAGGSPSETPRETVSSRPHHTSDASALEALSHAVGKYAFTTTTATPPELGDATRRPSMGSGSGSPRTTPPTPTKQRAMDSQSMASKLTSSLKRSASSTINLMYNFTAGSTGSVHQVSPAEVSGGRANPPLTPTAAQMRFQMARGGASGGTTLVNDPVGTVPSNRWSAVFSHEDPSLRSLDAPLGLDSASWDLGTSVSRTLTNTPLSKLEPGRGNQMPYLPRECTQESLQWTLTQLPTFEPPVELPLVSKYLEWQTLLVTEPYLRQPEDQQEGSRAYLSSVWRKTRNDSVISAFESARTRVRENTRWDRSNSMSLDHTPNKMLFHRYEKQLVVTDGKQLVSIWDWDRQVRLHQFQLTPLLSGMLPMDITPYVVPHLTTGTTLPSTPSAGGSTPAAGHQGASSYFFSSHSTSTAAPSGTPALEELTGVLPNLPRVTSLQLINEMDYAVLMVGTHDGTLRFFQNYADPDQCEMVTSWQNFTEHVQDRRRPTKVVTEWVQRTGKLYVTGSTNTINVWDLAEERCVRRITSKTTGIVNVVSANQLEGHYIYCGGSDGVVRVYDDRMAPSRCQVIMLGEPSPYAVIQVTPRANEPHTLMSAATDGRVRIWDLRKSSVLGSLTAHSSGVLSQLVVHDNLPIFATSSGTSSAAYDSYADTNGTGSGGPHSSTNGGTKQRGEISSNHSVKIWNTRFKSVGIVRHYTGLLSQRVASVTALAMDHFNPTLAMGNDDSTVTFLRPVS</sequence>
<dbReference type="SMART" id="SM01302">
    <property type="entry name" value="Raptor_N"/>
    <property type="match status" value="1"/>
</dbReference>
<dbReference type="PROSITE" id="PS50082">
    <property type="entry name" value="WD_REPEATS_2"/>
    <property type="match status" value="1"/>
</dbReference>
<dbReference type="SUPFAM" id="SSF50978">
    <property type="entry name" value="WD40 repeat-like"/>
    <property type="match status" value="1"/>
</dbReference>
<feature type="region of interest" description="Disordered" evidence="5">
    <location>
        <begin position="768"/>
        <end position="851"/>
    </location>
</feature>
<feature type="compositionally biased region" description="Polar residues" evidence="5">
    <location>
        <begin position="867"/>
        <end position="878"/>
    </location>
</feature>
<gene>
    <name evidence="7" type="primary">KOG1</name>
    <name evidence="7" type="ORF">IWQ62_001993</name>
</gene>
<proteinExistence type="inferred from homology"/>
<keyword evidence="8" id="KW-1185">Reference proteome</keyword>
<evidence type="ECO:0000256" key="1">
    <source>
        <dbReference type="ARBA" id="ARBA00009257"/>
    </source>
</evidence>
<feature type="region of interest" description="Disordered" evidence="5">
    <location>
        <begin position="1115"/>
        <end position="1134"/>
    </location>
</feature>
<keyword evidence="3" id="KW-0677">Repeat</keyword>
<dbReference type="GO" id="GO:0010506">
    <property type="term" value="P:regulation of autophagy"/>
    <property type="evidence" value="ECO:0007669"/>
    <property type="project" value="TreeGrafter"/>
</dbReference>
<dbReference type="GO" id="GO:0031931">
    <property type="term" value="C:TORC1 complex"/>
    <property type="evidence" value="ECO:0007669"/>
    <property type="project" value="InterPro"/>
</dbReference>
<feature type="compositionally biased region" description="Polar residues" evidence="5">
    <location>
        <begin position="955"/>
        <end position="978"/>
    </location>
</feature>
<dbReference type="InterPro" id="IPR019775">
    <property type="entry name" value="WD40_repeat_CS"/>
</dbReference>
<feature type="compositionally biased region" description="Polar residues" evidence="5">
    <location>
        <begin position="1"/>
        <end position="27"/>
    </location>
</feature>
<dbReference type="Gene3D" id="1.25.10.10">
    <property type="entry name" value="Leucine-rich Repeat Variant"/>
    <property type="match status" value="1"/>
</dbReference>
<dbReference type="GO" id="GO:0030674">
    <property type="term" value="F:protein-macromolecule adaptor activity"/>
    <property type="evidence" value="ECO:0007669"/>
    <property type="project" value="TreeGrafter"/>
</dbReference>
<name>A0A9W8ASC0_9FUNG</name>
<comment type="caution">
    <text evidence="7">The sequence shown here is derived from an EMBL/GenBank/DDBJ whole genome shotgun (WGS) entry which is preliminary data.</text>
</comment>
<feature type="compositionally biased region" description="Polar residues" evidence="5">
    <location>
        <begin position="1084"/>
        <end position="1097"/>
    </location>
</feature>
<feature type="compositionally biased region" description="Polar residues" evidence="5">
    <location>
        <begin position="818"/>
        <end position="830"/>
    </location>
</feature>
<comment type="similarity">
    <text evidence="1">Belongs to the WD repeat RAPTOR family.</text>
</comment>
<dbReference type="OrthoDB" id="10262360at2759"/>
<feature type="compositionally biased region" description="Low complexity" evidence="5">
    <location>
        <begin position="769"/>
        <end position="783"/>
    </location>
</feature>
<evidence type="ECO:0000313" key="7">
    <source>
        <dbReference type="EMBL" id="KAJ1967223.1"/>
    </source>
</evidence>
<dbReference type="PANTHER" id="PTHR12848:SF16">
    <property type="entry name" value="REGULATORY-ASSOCIATED PROTEIN OF MTOR"/>
    <property type="match status" value="1"/>
</dbReference>
<dbReference type="SMART" id="SM00320">
    <property type="entry name" value="WD40"/>
    <property type="match status" value="6"/>
</dbReference>
<dbReference type="Proteomes" id="UP001150925">
    <property type="component" value="Unassembled WGS sequence"/>
</dbReference>
<organism evidence="7 8">
    <name type="scientific">Dispira parvispora</name>
    <dbReference type="NCBI Taxonomy" id="1520584"/>
    <lineage>
        <taxon>Eukaryota</taxon>
        <taxon>Fungi</taxon>
        <taxon>Fungi incertae sedis</taxon>
        <taxon>Zoopagomycota</taxon>
        <taxon>Kickxellomycotina</taxon>
        <taxon>Dimargaritomycetes</taxon>
        <taxon>Dimargaritales</taxon>
        <taxon>Dimargaritaceae</taxon>
        <taxon>Dispira</taxon>
    </lineage>
</organism>
<evidence type="ECO:0000313" key="8">
    <source>
        <dbReference type="Proteomes" id="UP001150925"/>
    </source>
</evidence>
<dbReference type="Pfam" id="PF14538">
    <property type="entry name" value="Raptor_N"/>
    <property type="match status" value="1"/>
</dbReference>
<dbReference type="InterPro" id="IPR036322">
    <property type="entry name" value="WD40_repeat_dom_sf"/>
</dbReference>
<accession>A0A9W8ASC0</accession>
<evidence type="ECO:0000256" key="4">
    <source>
        <dbReference type="PROSITE-ProRule" id="PRU00221"/>
    </source>
</evidence>
<feature type="compositionally biased region" description="Low complexity" evidence="5">
    <location>
        <begin position="797"/>
        <end position="814"/>
    </location>
</feature>
<feature type="compositionally biased region" description="Polar residues" evidence="5">
    <location>
        <begin position="1002"/>
        <end position="1022"/>
    </location>
</feature>
<feature type="compositionally biased region" description="Low complexity" evidence="5">
    <location>
        <begin position="265"/>
        <end position="278"/>
    </location>
</feature>
<dbReference type="PRINTS" id="PR01547">
    <property type="entry name" value="YEAST176DUF"/>
</dbReference>
<dbReference type="InterPro" id="IPR029347">
    <property type="entry name" value="Raptor_N"/>
</dbReference>
<protein>
    <submittedName>
        <fullName evidence="7">Target of rapamycin complex 1 subunit kog1</fullName>
    </submittedName>
</protein>
<dbReference type="InterPro" id="IPR004083">
    <property type="entry name" value="Raptor"/>
</dbReference>
<feature type="region of interest" description="Disordered" evidence="5">
    <location>
        <begin position="1047"/>
        <end position="1097"/>
    </location>
</feature>